<feature type="domain" description="UBC core" evidence="5">
    <location>
        <begin position="709"/>
        <end position="879"/>
    </location>
</feature>
<dbReference type="InterPro" id="IPR057735">
    <property type="entry name" value="UBE2O-like_tSH3-B"/>
</dbReference>
<dbReference type="Pfam" id="PF00179">
    <property type="entry name" value="UQ_con"/>
    <property type="match status" value="1"/>
</dbReference>
<proteinExistence type="predicted"/>
<dbReference type="Pfam" id="PF06687">
    <property type="entry name" value="SUR7"/>
    <property type="match status" value="1"/>
</dbReference>
<evidence type="ECO:0000256" key="4">
    <source>
        <dbReference type="SAM" id="Phobius"/>
    </source>
</evidence>
<keyword evidence="7" id="KW-1185">Reference proteome</keyword>
<organism evidence="6 7">
    <name type="scientific">Zymoseptoria brevis</name>
    <dbReference type="NCBI Taxonomy" id="1047168"/>
    <lineage>
        <taxon>Eukaryota</taxon>
        <taxon>Fungi</taxon>
        <taxon>Dikarya</taxon>
        <taxon>Ascomycota</taxon>
        <taxon>Pezizomycotina</taxon>
        <taxon>Dothideomycetes</taxon>
        <taxon>Dothideomycetidae</taxon>
        <taxon>Mycosphaerellales</taxon>
        <taxon>Mycosphaerellaceae</taxon>
        <taxon>Zymoseptoria</taxon>
    </lineage>
</organism>
<dbReference type="PANTHER" id="PTHR46116">
    <property type="entry name" value="(E3-INDEPENDENT) E2 UBIQUITIN-CONJUGATING ENZYME"/>
    <property type="match status" value="1"/>
</dbReference>
<dbReference type="Pfam" id="PF23046">
    <property type="entry name" value="tSH3-B_UBE2O"/>
    <property type="match status" value="1"/>
</dbReference>
<feature type="compositionally biased region" description="Acidic residues" evidence="3">
    <location>
        <begin position="575"/>
        <end position="642"/>
    </location>
</feature>
<dbReference type="Proteomes" id="UP000033647">
    <property type="component" value="Unassembled WGS sequence"/>
</dbReference>
<dbReference type="InterPro" id="IPR009571">
    <property type="entry name" value="SUR7/Rim9-like_fungi"/>
</dbReference>
<dbReference type="SUPFAM" id="SSF54495">
    <property type="entry name" value="UBC-like"/>
    <property type="match status" value="1"/>
</dbReference>
<feature type="transmembrane region" description="Helical" evidence="4">
    <location>
        <begin position="1081"/>
        <end position="1102"/>
    </location>
</feature>
<dbReference type="Gene3D" id="3.10.110.10">
    <property type="entry name" value="Ubiquitin Conjugating Enzyme"/>
    <property type="match status" value="1"/>
</dbReference>
<keyword evidence="1" id="KW-0808">Transferase</keyword>
<dbReference type="OrthoDB" id="47801at2759"/>
<dbReference type="CDD" id="cd23837">
    <property type="entry name" value="UBCc_UBE2O"/>
    <property type="match status" value="1"/>
</dbReference>
<evidence type="ECO:0000313" key="6">
    <source>
        <dbReference type="EMBL" id="KJX96032.1"/>
    </source>
</evidence>
<dbReference type="AlphaFoldDB" id="A0A0F4GGA7"/>
<feature type="region of interest" description="Disordered" evidence="3">
    <location>
        <begin position="569"/>
        <end position="682"/>
    </location>
</feature>
<feature type="compositionally biased region" description="Basic and acidic residues" evidence="3">
    <location>
        <begin position="643"/>
        <end position="653"/>
    </location>
</feature>
<dbReference type="GO" id="GO:0061631">
    <property type="term" value="F:ubiquitin conjugating enzyme activity"/>
    <property type="evidence" value="ECO:0007669"/>
    <property type="project" value="TreeGrafter"/>
</dbReference>
<evidence type="ECO:0000259" key="5">
    <source>
        <dbReference type="PROSITE" id="PS50127"/>
    </source>
</evidence>
<dbReference type="STRING" id="1047168.A0A0F4GGA7"/>
<reference evidence="6 7" key="1">
    <citation type="submission" date="2015-03" db="EMBL/GenBank/DDBJ databases">
        <title>RNA-seq based gene annotation and comparative genomics of four Zymoseptoria species reveal species-specific pathogenicity related genes and transposable element activity.</title>
        <authorList>
            <person name="Grandaubert J."/>
            <person name="Bhattacharyya A."/>
            <person name="Stukenbrock E.H."/>
        </authorList>
    </citation>
    <scope>NUCLEOTIDE SEQUENCE [LARGE SCALE GENOMIC DNA]</scope>
    <source>
        <strain evidence="6 7">Zb18110</strain>
    </source>
</reference>
<keyword evidence="4" id="KW-0472">Membrane</keyword>
<accession>A0A0F4GGA7</accession>
<feature type="region of interest" description="Disordered" evidence="3">
    <location>
        <begin position="277"/>
        <end position="296"/>
    </location>
</feature>
<feature type="compositionally biased region" description="Low complexity" evidence="3">
    <location>
        <begin position="671"/>
        <end position="682"/>
    </location>
</feature>
<keyword evidence="2" id="KW-0833">Ubl conjugation pathway</keyword>
<dbReference type="InterPro" id="IPR016135">
    <property type="entry name" value="UBQ-conjugating_enzyme/RWD"/>
</dbReference>
<feature type="transmembrane region" description="Helical" evidence="4">
    <location>
        <begin position="945"/>
        <end position="966"/>
    </location>
</feature>
<feature type="transmembrane region" description="Helical" evidence="4">
    <location>
        <begin position="1114"/>
        <end position="1139"/>
    </location>
</feature>
<evidence type="ECO:0000313" key="7">
    <source>
        <dbReference type="Proteomes" id="UP000033647"/>
    </source>
</evidence>
<evidence type="ECO:0000256" key="2">
    <source>
        <dbReference type="ARBA" id="ARBA00022786"/>
    </source>
</evidence>
<keyword evidence="4" id="KW-0812">Transmembrane</keyword>
<dbReference type="GO" id="GO:0005886">
    <property type="term" value="C:plasma membrane"/>
    <property type="evidence" value="ECO:0007669"/>
    <property type="project" value="InterPro"/>
</dbReference>
<dbReference type="EMBL" id="LAFY01000836">
    <property type="protein sequence ID" value="KJX96032.1"/>
    <property type="molecule type" value="Genomic_DNA"/>
</dbReference>
<evidence type="ECO:0000256" key="1">
    <source>
        <dbReference type="ARBA" id="ARBA00022679"/>
    </source>
</evidence>
<dbReference type="SMART" id="SM00212">
    <property type="entry name" value="UBCc"/>
    <property type="match status" value="1"/>
</dbReference>
<gene>
    <name evidence="6" type="ORF">TI39_contig844g00019</name>
</gene>
<name>A0A0F4GGA7_9PEZI</name>
<protein>
    <recommendedName>
        <fullName evidence="5">UBC core domain-containing protein</fullName>
    </recommendedName>
</protein>
<comment type="caution">
    <text evidence="6">The sequence shown here is derived from an EMBL/GenBank/DDBJ whole genome shotgun (WGS) entry which is preliminary data.</text>
</comment>
<sequence>MARPLHPDDIVSRKDNKAALAVVERTHDGIDTHQPYPGKTEIEPITHDRAISQASFRRFMKDGVPPKETILVRWQNELSMELLPISQVELLDRSLLIGDIVKRSVSDAVSGVVINTFTKCTLQPMCDVLHSSGHTLKGLLPPGKWEPGNENLFTLPPAGKPAPIVDIPAVELRYAESPTEDDMVIYKDWIGRVEGITNNIFVKLSDNGVVEIPDESGQHADGTLGAFSVGDIVKTTKGTLRTGSWVYGRYSPNTPPVGTVVSVRTVTADVAWLQKRYGSNDEQEPPPQLEIPELESSDFQVYDRTRRPGGSSVDPTGRLSTVSNSETDVRLNLRVRFNDLAGARVKYSTASNPNTIPRLERQDHLGYDLNVFDVSSFHTDVTVQWQDLSITVEDSINLVPDGDIDDEHAVWPGEIAHTLGLSPVPGMPQVEQPERVGVVHAVNAADRIATIQWQPGSTIYYTKDPDEEEGVPVPMVSHAMSYQLGQKEDISLYDIEAPAALNVRRGDIVLILEYPSDPSTGRPRDVNWLGEIVDTPMDGRLLVRLGAASVVQDVLVKRESTVVALRSDGTGQLDGWDEDMDDDFDTDSDDDDDEWDSDEDSEEDEEMLATYEDENGDPMDEDEVENDEWESADGDLDSDAENDVMHDAPERQETPPLSNSETPLRTGEDGSVPSAEAPSEEAPTAYKILEGRIPDDHRFKFEPTTTTSVHMKRTQKEHKILRNSSSLPAGVYVRSWEARMDLLRFLLIGPTETPYANAPFVIDVYLPPSFPAEPPQVHFHSWPAHSTIGTVGRVNPNLYEDGKICLSLLGTWEGNKGEGWNASRSTLLQVVMSLLGLVLVREPYFNEAGYENLVGTEASKRPSALYSERIFLRAKGFLITALSSSKTAPGLAGLEDIIKWLYHDSKGPKLLAATIKNVEETLEKSQGDGELDGLTVMMNMKAGNAIHWFGVLLLFISSLLLLLVTISSPIINNLGLLHVELGNSSKTQDYIVTFGTFGHCTSNALPNGHDLCTGRHIGYEPAALMSRVDNFGIDSLSGGTSDALTRVMVLHPIVCGITFIAFLVSIGAGVVGSLAGAFTAFTAWVLTIIVMATDFTLFGVVRHHVNEDSSRSKAYFGSAIWMLVAAFLLLGLAMCILLFTCCVSRRQKKKDAEAMKEARATIPKRKKRCGLF</sequence>
<keyword evidence="4" id="KW-1133">Transmembrane helix</keyword>
<feature type="transmembrane region" description="Helical" evidence="4">
    <location>
        <begin position="1053"/>
        <end position="1075"/>
    </location>
</feature>
<dbReference type="PANTHER" id="PTHR46116:SF15">
    <property type="entry name" value="(E3-INDEPENDENT) E2 UBIQUITIN-CONJUGATING ENZYME"/>
    <property type="match status" value="1"/>
</dbReference>
<evidence type="ECO:0000256" key="3">
    <source>
        <dbReference type="SAM" id="MobiDB-lite"/>
    </source>
</evidence>
<dbReference type="InterPro" id="IPR000608">
    <property type="entry name" value="UBC"/>
</dbReference>
<dbReference type="PROSITE" id="PS50127">
    <property type="entry name" value="UBC_2"/>
    <property type="match status" value="1"/>
</dbReference>